<accession>A0A7J9DQ71</accession>
<reference evidence="2 3" key="1">
    <citation type="journal article" date="2019" name="Genome Biol. Evol.">
        <title>Insights into the evolution of the New World diploid cottons (Gossypium, subgenus Houzingenia) based on genome sequencing.</title>
        <authorList>
            <person name="Grover C.E."/>
            <person name="Arick M.A. 2nd"/>
            <person name="Thrash A."/>
            <person name="Conover J.L."/>
            <person name="Sanders W.S."/>
            <person name="Peterson D.G."/>
            <person name="Frelichowski J.E."/>
            <person name="Scheffler J.A."/>
            <person name="Scheffler B.E."/>
            <person name="Wendel J.F."/>
        </authorList>
    </citation>
    <scope>NUCLEOTIDE SEQUENCE [LARGE SCALE GENOMIC DNA]</scope>
    <source>
        <strain evidence="2">8</strain>
        <tissue evidence="2">Leaf</tissue>
    </source>
</reference>
<dbReference type="EMBL" id="JABEZW010000004">
    <property type="protein sequence ID" value="MBA0762831.1"/>
    <property type="molecule type" value="Genomic_DNA"/>
</dbReference>
<dbReference type="Proteomes" id="UP000593568">
    <property type="component" value="Unassembled WGS sequence"/>
</dbReference>
<dbReference type="GO" id="GO:0003676">
    <property type="term" value="F:nucleic acid binding"/>
    <property type="evidence" value="ECO:0007669"/>
    <property type="project" value="InterPro"/>
</dbReference>
<feature type="domain" description="RNase H type-1" evidence="1">
    <location>
        <begin position="74"/>
        <end position="120"/>
    </location>
</feature>
<name>A0A7J9DQ71_9ROSI</name>
<dbReference type="PANTHER" id="PTHR47074">
    <property type="entry name" value="BNAC02G40300D PROTEIN"/>
    <property type="match status" value="1"/>
</dbReference>
<dbReference type="Pfam" id="PF13456">
    <property type="entry name" value="RVT_3"/>
    <property type="match status" value="1"/>
</dbReference>
<dbReference type="InterPro" id="IPR052929">
    <property type="entry name" value="RNase_H-like_EbsB-rel"/>
</dbReference>
<proteinExistence type="predicted"/>
<protein>
    <recommendedName>
        <fullName evidence="1">RNase H type-1 domain-containing protein</fullName>
    </recommendedName>
</protein>
<keyword evidence="3" id="KW-1185">Reference proteome</keyword>
<comment type="caution">
    <text evidence="2">The sequence shown here is derived from an EMBL/GenBank/DDBJ whole genome shotgun (WGS) entry which is preliminary data.</text>
</comment>
<dbReference type="PANTHER" id="PTHR47074:SF61">
    <property type="entry name" value="RNASE H TYPE-1 DOMAIN-CONTAINING PROTEIN"/>
    <property type="match status" value="1"/>
</dbReference>
<dbReference type="AlphaFoldDB" id="A0A7J9DQ71"/>
<evidence type="ECO:0000313" key="3">
    <source>
        <dbReference type="Proteomes" id="UP000593568"/>
    </source>
</evidence>
<evidence type="ECO:0000259" key="1">
    <source>
        <dbReference type="Pfam" id="PF13456"/>
    </source>
</evidence>
<dbReference type="InterPro" id="IPR002156">
    <property type="entry name" value="RNaseH_domain"/>
</dbReference>
<sequence>MVFYCGLWGIWFNRNQLVHEGKKLSSKDIADWTTSYLYELDAVEEKSHSRSNVFARWSPLFDAEVKVNFDVAFNLIQTRSGAEARACLQAVMLRLQLGVDSVVIERDLKTIINKCKSMNNRAHTIATEGLKKGEEFYLEEGLPEFVHERQRGNDRGN</sequence>
<evidence type="ECO:0000313" key="2">
    <source>
        <dbReference type="EMBL" id="MBA0762831.1"/>
    </source>
</evidence>
<organism evidence="2 3">
    <name type="scientific">Gossypium trilobum</name>
    <dbReference type="NCBI Taxonomy" id="34281"/>
    <lineage>
        <taxon>Eukaryota</taxon>
        <taxon>Viridiplantae</taxon>
        <taxon>Streptophyta</taxon>
        <taxon>Embryophyta</taxon>
        <taxon>Tracheophyta</taxon>
        <taxon>Spermatophyta</taxon>
        <taxon>Magnoliopsida</taxon>
        <taxon>eudicotyledons</taxon>
        <taxon>Gunneridae</taxon>
        <taxon>Pentapetalae</taxon>
        <taxon>rosids</taxon>
        <taxon>malvids</taxon>
        <taxon>Malvales</taxon>
        <taxon>Malvaceae</taxon>
        <taxon>Malvoideae</taxon>
        <taxon>Gossypium</taxon>
    </lineage>
</organism>
<gene>
    <name evidence="2" type="ORF">Gotri_012395</name>
</gene>
<dbReference type="GO" id="GO:0004523">
    <property type="term" value="F:RNA-DNA hybrid ribonuclease activity"/>
    <property type="evidence" value="ECO:0007669"/>
    <property type="project" value="InterPro"/>
</dbReference>